<evidence type="ECO:0000313" key="1">
    <source>
        <dbReference type="EMBL" id="SDD08727.1"/>
    </source>
</evidence>
<keyword evidence="2" id="KW-1185">Reference proteome</keyword>
<dbReference type="EMBL" id="FMZK01000005">
    <property type="protein sequence ID" value="SDD08727.1"/>
    <property type="molecule type" value="Genomic_DNA"/>
</dbReference>
<accession>A0A1G6RXP0</accession>
<gene>
    <name evidence="1" type="ORF">SAMN05216505_10537</name>
</gene>
<sequence>MHFGSFDAERHWRPKDLASLPQLADPAADRLVARMDEALFAAAAPGDLLITREPVSPAQRHALEDAGFGCAHRHAGDRDEAADVEHRILDSTDLTLLVGEFGTLRPYAVLPTTVGLAESAGHAGTVPPVESVARVNGKAWSSRLGARHRLPGAGRVVRSAAELETAVRSDAEEGCSVVLVKDTYGVAGRGTFEVTSQRRLARLVKHLRGQEEEGLRVEFVVQPRYDREADFSSHLRIDPDGSWQLLGVQSLVNAGYRHEVSGPASRALTSTPRSPTHAEAVNTVARELAREGYFGPVCIDSMTLRDGSWVPVLEVNARMSMGSLNLGLDERVREHGLRSHLWQEDAAVADGFTADRFLEALRAEGLLYEGGSTPGVLPLVSGSLAAPRGRLICTALCAPESFDSLRASARSVASSVGVTLVGAT</sequence>
<dbReference type="Proteomes" id="UP000182100">
    <property type="component" value="Unassembled WGS sequence"/>
</dbReference>
<dbReference type="AlphaFoldDB" id="A0A1G6RXP0"/>
<proteinExistence type="predicted"/>
<dbReference type="STRING" id="67344.SAMN05216505_10537"/>
<protein>
    <recommendedName>
        <fullName evidence="3">ATP-grasp domain-containing protein</fullName>
    </recommendedName>
</protein>
<evidence type="ECO:0000313" key="2">
    <source>
        <dbReference type="Proteomes" id="UP000182100"/>
    </source>
</evidence>
<dbReference type="SUPFAM" id="SSF56059">
    <property type="entry name" value="Glutathione synthetase ATP-binding domain-like"/>
    <property type="match status" value="1"/>
</dbReference>
<evidence type="ECO:0008006" key="3">
    <source>
        <dbReference type="Google" id="ProtNLM"/>
    </source>
</evidence>
<organism evidence="1 2">
    <name type="scientific">Streptomyces prasinopilosus</name>
    <dbReference type="NCBI Taxonomy" id="67344"/>
    <lineage>
        <taxon>Bacteria</taxon>
        <taxon>Bacillati</taxon>
        <taxon>Actinomycetota</taxon>
        <taxon>Actinomycetes</taxon>
        <taxon>Kitasatosporales</taxon>
        <taxon>Streptomycetaceae</taxon>
        <taxon>Streptomyces</taxon>
    </lineage>
</organism>
<dbReference type="RefSeq" id="WP_240503063.1">
    <property type="nucleotide sequence ID" value="NZ_FMZK01000005.1"/>
</dbReference>
<name>A0A1G6RXP0_9ACTN</name>
<reference evidence="2" key="1">
    <citation type="submission" date="2016-10" db="EMBL/GenBank/DDBJ databases">
        <authorList>
            <person name="Varghese N."/>
            <person name="Submissions S."/>
        </authorList>
    </citation>
    <scope>NUCLEOTIDE SEQUENCE [LARGE SCALE GENOMIC DNA]</scope>
    <source>
        <strain evidence="2">CGMCC 4.3504</strain>
    </source>
</reference>